<reference evidence="12" key="1">
    <citation type="submission" date="2022-11" db="UniProtKB">
        <authorList>
            <consortium name="WormBaseParasite"/>
        </authorList>
    </citation>
    <scope>IDENTIFICATION</scope>
</reference>
<dbReference type="InterPro" id="IPR003607">
    <property type="entry name" value="HD/PDEase_dom"/>
</dbReference>
<evidence type="ECO:0000256" key="3">
    <source>
        <dbReference type="ARBA" id="ARBA00022535"/>
    </source>
</evidence>
<evidence type="ECO:0000256" key="6">
    <source>
        <dbReference type="PIRSR" id="PIRSR623088-1"/>
    </source>
</evidence>
<keyword evidence="5 9" id="KW-0378">Hydrolase</keyword>
<feature type="binding site" evidence="8">
    <location>
        <position position="230"/>
    </location>
    <ligand>
        <name>Zn(2+)</name>
        <dbReference type="ChEBI" id="CHEBI:29105"/>
        <label>2</label>
    </ligand>
</feature>
<dbReference type="WBParaSite" id="nRc.2.0.1.t39341-RA">
    <property type="protein sequence ID" value="nRc.2.0.1.t39341-RA"/>
    <property type="gene ID" value="nRc.2.0.1.g39341"/>
</dbReference>
<dbReference type="InterPro" id="IPR023088">
    <property type="entry name" value="PDEase"/>
</dbReference>
<comment type="similarity">
    <text evidence="2 9">Belongs to the cyclic nucleotide phosphodiesterase family.</text>
</comment>
<dbReference type="GO" id="GO:0010628">
    <property type="term" value="P:positive regulation of gene expression"/>
    <property type="evidence" value="ECO:0007669"/>
    <property type="project" value="UniProtKB-ARBA"/>
</dbReference>
<dbReference type="GO" id="GO:0010754">
    <property type="term" value="P:negative regulation of cGMP-mediated signaling"/>
    <property type="evidence" value="ECO:0007669"/>
    <property type="project" value="UniProtKB-ARBA"/>
</dbReference>
<evidence type="ECO:0000313" key="11">
    <source>
        <dbReference type="Proteomes" id="UP000887565"/>
    </source>
</evidence>
<feature type="binding site" evidence="8">
    <location>
        <position position="193"/>
    </location>
    <ligand>
        <name>Zn(2+)</name>
        <dbReference type="ChEBI" id="CHEBI:29105"/>
        <label>1</label>
    </ligand>
</feature>
<dbReference type="GO" id="GO:0010446">
    <property type="term" value="P:response to alkaline pH"/>
    <property type="evidence" value="ECO:0007669"/>
    <property type="project" value="UniProtKB-ARBA"/>
</dbReference>
<dbReference type="CDD" id="cd00077">
    <property type="entry name" value="HDc"/>
    <property type="match status" value="1"/>
</dbReference>
<evidence type="ECO:0000256" key="5">
    <source>
        <dbReference type="ARBA" id="ARBA00022801"/>
    </source>
</evidence>
<evidence type="ECO:0000256" key="2">
    <source>
        <dbReference type="ARBA" id="ARBA00007648"/>
    </source>
</evidence>
<feature type="binding site" evidence="8">
    <location>
        <position position="341"/>
    </location>
    <ligand>
        <name>Zn(2+)</name>
        <dbReference type="ChEBI" id="CHEBI:29105"/>
        <label>1</label>
    </ligand>
</feature>
<dbReference type="Gene3D" id="1.10.1300.10">
    <property type="entry name" value="3'5'-cyclic nucleotide phosphodiesterase, catalytic domain"/>
    <property type="match status" value="1"/>
</dbReference>
<dbReference type="AlphaFoldDB" id="A0A915KKH8"/>
<dbReference type="PANTHER" id="PTHR11347">
    <property type="entry name" value="CYCLIC NUCLEOTIDE PHOSPHODIESTERASE"/>
    <property type="match status" value="1"/>
</dbReference>
<dbReference type="Proteomes" id="UP000887565">
    <property type="component" value="Unplaced"/>
</dbReference>
<accession>A0A915KKH8</accession>
<dbReference type="SUPFAM" id="SSF109604">
    <property type="entry name" value="HD-domain/PDEase-like"/>
    <property type="match status" value="1"/>
</dbReference>
<dbReference type="InterPro" id="IPR036971">
    <property type="entry name" value="PDEase_catalytic_dom_sf"/>
</dbReference>
<dbReference type="PROSITE" id="PS00126">
    <property type="entry name" value="PDEASE_I_1"/>
    <property type="match status" value="1"/>
</dbReference>
<feature type="binding site" evidence="7">
    <location>
        <position position="341"/>
    </location>
    <ligand>
        <name>AMP</name>
        <dbReference type="ChEBI" id="CHEBI:456215"/>
    </ligand>
</feature>
<feature type="binding site" evidence="8">
    <location>
        <position position="229"/>
    </location>
    <ligand>
        <name>Zn(2+)</name>
        <dbReference type="ChEBI" id="CHEBI:29105"/>
        <label>1</label>
    </ligand>
</feature>
<protein>
    <recommendedName>
        <fullName evidence="9">Phosphodiesterase</fullName>
        <ecNumber evidence="9">3.1.4.-</ecNumber>
    </recommendedName>
</protein>
<dbReference type="SUPFAM" id="SSF55781">
    <property type="entry name" value="GAF domain-like"/>
    <property type="match status" value="1"/>
</dbReference>
<dbReference type="FunFam" id="1.10.1300.10:FF:000003">
    <property type="entry name" value="Phosphodiesterase"/>
    <property type="match status" value="1"/>
</dbReference>
<dbReference type="InterPro" id="IPR023174">
    <property type="entry name" value="PDEase_CS"/>
</dbReference>
<dbReference type="PROSITE" id="PS51845">
    <property type="entry name" value="PDEASE_I_2"/>
    <property type="match status" value="1"/>
</dbReference>
<keyword evidence="3" id="KW-0140">cGMP</keyword>
<dbReference type="InterPro" id="IPR002073">
    <property type="entry name" value="PDEase_catalytic_dom"/>
</dbReference>
<organism evidence="11 12">
    <name type="scientific">Romanomermis culicivorax</name>
    <name type="common">Nematode worm</name>
    <dbReference type="NCBI Taxonomy" id="13658"/>
    <lineage>
        <taxon>Eukaryota</taxon>
        <taxon>Metazoa</taxon>
        <taxon>Ecdysozoa</taxon>
        <taxon>Nematoda</taxon>
        <taxon>Enoplea</taxon>
        <taxon>Dorylaimia</taxon>
        <taxon>Mermithida</taxon>
        <taxon>Mermithoidea</taxon>
        <taxon>Mermithidae</taxon>
        <taxon>Romanomermis</taxon>
    </lineage>
</organism>
<dbReference type="Gene3D" id="3.30.450.40">
    <property type="match status" value="1"/>
</dbReference>
<comment type="cofactor">
    <cofactor evidence="9">
        <name>a divalent metal cation</name>
        <dbReference type="ChEBI" id="CHEBI:60240"/>
    </cofactor>
    <text evidence="9">Binds 2 divalent metal cations per subunit. Site 1 may preferentially bind zinc ions, while site 2 has a preference for magnesium and/or manganese ions.</text>
</comment>
<dbReference type="GO" id="GO:0042542">
    <property type="term" value="P:response to hydrogen peroxide"/>
    <property type="evidence" value="ECO:0007669"/>
    <property type="project" value="UniProtKB-ARBA"/>
</dbReference>
<evidence type="ECO:0000256" key="8">
    <source>
        <dbReference type="PIRSR" id="PIRSR623088-3"/>
    </source>
</evidence>
<feature type="binding site" evidence="7">
    <location>
        <position position="392"/>
    </location>
    <ligand>
        <name>AMP</name>
        <dbReference type="ChEBI" id="CHEBI:456215"/>
    </ligand>
</feature>
<feature type="binding site" evidence="7">
    <location>
        <begin position="189"/>
        <end position="193"/>
    </location>
    <ligand>
        <name>AMP</name>
        <dbReference type="ChEBI" id="CHEBI:456215"/>
    </ligand>
</feature>
<dbReference type="SMART" id="SM00471">
    <property type="entry name" value="HDc"/>
    <property type="match status" value="1"/>
</dbReference>
<name>A0A915KKH8_ROMCU</name>
<dbReference type="EC" id="3.1.4.-" evidence="9"/>
<dbReference type="InterPro" id="IPR029016">
    <property type="entry name" value="GAF-like_dom_sf"/>
</dbReference>
<dbReference type="GO" id="GO:0004114">
    <property type="term" value="F:3',5'-cyclic-nucleotide phosphodiesterase activity"/>
    <property type="evidence" value="ECO:0007669"/>
    <property type="project" value="UniProtKB-EC"/>
</dbReference>
<comment type="catalytic activity">
    <reaction evidence="1">
        <text>a nucleoside 3',5'-cyclic phosphate + H2O = a nucleoside 5'-phosphate + H(+)</text>
        <dbReference type="Rhea" id="RHEA:14653"/>
        <dbReference type="ChEBI" id="CHEBI:15377"/>
        <dbReference type="ChEBI" id="CHEBI:15378"/>
        <dbReference type="ChEBI" id="CHEBI:57867"/>
        <dbReference type="ChEBI" id="CHEBI:58464"/>
        <dbReference type="EC" id="3.1.4.17"/>
    </reaction>
</comment>
<feature type="domain" description="PDEase" evidence="10">
    <location>
        <begin position="111"/>
        <end position="435"/>
    </location>
</feature>
<feature type="binding site" evidence="8">
    <location>
        <position position="230"/>
    </location>
    <ligand>
        <name>Zn(2+)</name>
        <dbReference type="ChEBI" id="CHEBI:29105"/>
        <label>1</label>
    </ligand>
</feature>
<evidence type="ECO:0000259" key="10">
    <source>
        <dbReference type="PROSITE" id="PS51845"/>
    </source>
</evidence>
<keyword evidence="11" id="KW-1185">Reference proteome</keyword>
<evidence type="ECO:0000256" key="1">
    <source>
        <dbReference type="ARBA" id="ARBA00001073"/>
    </source>
</evidence>
<dbReference type="Pfam" id="PF00233">
    <property type="entry name" value="PDEase_I"/>
    <property type="match status" value="1"/>
</dbReference>
<evidence type="ECO:0000256" key="9">
    <source>
        <dbReference type="RuleBase" id="RU363067"/>
    </source>
</evidence>
<feature type="active site" description="Proton donor" evidence="6">
    <location>
        <position position="189"/>
    </location>
</feature>
<evidence type="ECO:0000256" key="7">
    <source>
        <dbReference type="PIRSR" id="PIRSR623088-2"/>
    </source>
</evidence>
<dbReference type="OMA" id="DMSKHAK"/>
<feature type="binding site" evidence="7">
    <location>
        <position position="230"/>
    </location>
    <ligand>
        <name>AMP</name>
        <dbReference type="ChEBI" id="CHEBI:456215"/>
    </ligand>
</feature>
<keyword evidence="4 8" id="KW-0479">Metal-binding</keyword>
<dbReference type="GO" id="GO:0046872">
    <property type="term" value="F:metal ion binding"/>
    <property type="evidence" value="ECO:0007669"/>
    <property type="project" value="UniProtKB-KW"/>
</dbReference>
<dbReference type="PRINTS" id="PR00387">
    <property type="entry name" value="PDIESTERASE1"/>
</dbReference>
<dbReference type="GO" id="GO:0007602">
    <property type="term" value="P:phototransduction"/>
    <property type="evidence" value="ECO:0007669"/>
    <property type="project" value="UniProtKB-ARBA"/>
</dbReference>
<sequence length="482" mass="55220">MNMKSANLLTLYRSAVMKKKIKKDMSILAMNIIKEAKRLVQCEICVLFVIDKENTEMIAYAVENEVLDLPDVVNETRLPQNKGIIGAVANSANLVCLANPMDNPNYDKTIAEEDVLRLSLCNIPRPSALSEEFCKFSFIPRSIPIHDTIVACMSMFDDLGFIQKYRIKRKTLSRFLLLVEKGYRDVPYHNWSHAFAVAHFCYLLLKLLPLNKYLTDLERLSLFVACLCHDIDHRGTTNSFQVQSKTMLAQLYSSEGSVLERHHFAQTMCILNIENCNIFDALTAQEYQRVLDNMRDVILATDIAQHLRLRKGMEQIAADGYKFESKNDHYLISCLMITACDLSDQTKKWSASKHIAGQIYAEFFSQGDLERAMGNTPNLMMDRERACIPKLQIDFLDTIALPCYKLLSKLFADSQTVYATIYHSRRCWVMLHKILRQTHSSHSKCNLDVLHDKDLEDEVLRVVGPVEILSPDEVILTEKEIC</sequence>
<evidence type="ECO:0000256" key="4">
    <source>
        <dbReference type="ARBA" id="ARBA00022723"/>
    </source>
</evidence>
<proteinExistence type="inferred from homology"/>
<evidence type="ECO:0000313" key="12">
    <source>
        <dbReference type="WBParaSite" id="nRc.2.0.1.t39341-RA"/>
    </source>
</evidence>